<dbReference type="AlphaFoldDB" id="A0A9N7UCL9"/>
<proteinExistence type="predicted"/>
<keyword evidence="3" id="KW-1185">Reference proteome</keyword>
<dbReference type="SUPFAM" id="SSF55298">
    <property type="entry name" value="YjgF-like"/>
    <property type="match status" value="1"/>
</dbReference>
<evidence type="ECO:0000313" key="3">
    <source>
        <dbReference type="Proteomes" id="UP001153269"/>
    </source>
</evidence>
<dbReference type="CDD" id="cd00448">
    <property type="entry name" value="YjgF_YER057c_UK114_family"/>
    <property type="match status" value="1"/>
</dbReference>
<dbReference type="Proteomes" id="UP001153269">
    <property type="component" value="Unassembled WGS sequence"/>
</dbReference>
<feature type="region of interest" description="Disordered" evidence="1">
    <location>
        <begin position="169"/>
        <end position="194"/>
    </location>
</feature>
<evidence type="ECO:0000313" key="2">
    <source>
        <dbReference type="EMBL" id="CAB1427814.1"/>
    </source>
</evidence>
<gene>
    <name evidence="2" type="ORF">PLEPLA_LOCUS15759</name>
</gene>
<reference evidence="2" key="1">
    <citation type="submission" date="2020-03" db="EMBL/GenBank/DDBJ databases">
        <authorList>
            <person name="Weist P."/>
        </authorList>
    </citation>
    <scope>NUCLEOTIDE SEQUENCE</scope>
</reference>
<dbReference type="EMBL" id="CADEAL010001001">
    <property type="protein sequence ID" value="CAB1427814.1"/>
    <property type="molecule type" value="Genomic_DNA"/>
</dbReference>
<accession>A0A9N7UCL9</accession>
<comment type="caution">
    <text evidence="2">The sequence shown here is derived from an EMBL/GenBank/DDBJ whole genome shotgun (WGS) entry which is preliminary data.</text>
</comment>
<dbReference type="InterPro" id="IPR035959">
    <property type="entry name" value="RutC-like_sf"/>
</dbReference>
<organism evidence="2 3">
    <name type="scientific">Pleuronectes platessa</name>
    <name type="common">European plaice</name>
    <dbReference type="NCBI Taxonomy" id="8262"/>
    <lineage>
        <taxon>Eukaryota</taxon>
        <taxon>Metazoa</taxon>
        <taxon>Chordata</taxon>
        <taxon>Craniata</taxon>
        <taxon>Vertebrata</taxon>
        <taxon>Euteleostomi</taxon>
        <taxon>Actinopterygii</taxon>
        <taxon>Neopterygii</taxon>
        <taxon>Teleostei</taxon>
        <taxon>Neoteleostei</taxon>
        <taxon>Acanthomorphata</taxon>
        <taxon>Carangaria</taxon>
        <taxon>Pleuronectiformes</taxon>
        <taxon>Pleuronectoidei</taxon>
        <taxon>Pleuronectidae</taxon>
        <taxon>Pleuronectes</taxon>
    </lineage>
</organism>
<dbReference type="Pfam" id="PF01042">
    <property type="entry name" value="Ribonuc_L-PSP"/>
    <property type="match status" value="1"/>
</dbReference>
<protein>
    <submittedName>
        <fullName evidence="2">Uncharacterized protein</fullName>
    </submittedName>
</protein>
<name>A0A9N7UCL9_PLEPL</name>
<feature type="compositionally biased region" description="Polar residues" evidence="1">
    <location>
        <begin position="169"/>
        <end position="178"/>
    </location>
</feature>
<evidence type="ECO:0000256" key="1">
    <source>
        <dbReference type="SAM" id="MobiDB-lite"/>
    </source>
</evidence>
<sequence>MSPASVCIDQQLVSGANTLQPPRVDESVFCAGQIALVPCTLQLMKAGTRGQAHLSFSHVEKVLEAVISSLTLAHVVQAHCYTTRRQDIPVVRAVWERMLTAAEEEQSRPNPLPPHTVLELRSTLQAAYPPLHPSLLPPPSLHPSLHSAAPAYNPCLHASNGGTSLPWQPFSSHNNLSRHGSRASGKSVRSPPPTCGSVRLVLKTAEWMSTLCHFLKSLPRGKALGQRSLEVDNIAHLLCVHVLMHR</sequence>
<dbReference type="Gene3D" id="3.30.1330.40">
    <property type="entry name" value="RutC-like"/>
    <property type="match status" value="1"/>
</dbReference>
<dbReference type="InterPro" id="IPR006175">
    <property type="entry name" value="YjgF/YER057c/UK114"/>
</dbReference>